<dbReference type="InterPro" id="IPR019199">
    <property type="entry name" value="Virulence_VapD/CRISPR_Cas2"/>
</dbReference>
<dbReference type="SUPFAM" id="SSF143430">
    <property type="entry name" value="TTP0101/SSO1404-like"/>
    <property type="match status" value="1"/>
</dbReference>
<comment type="cofactor">
    <cofactor evidence="1 9">
        <name>Mg(2+)</name>
        <dbReference type="ChEBI" id="CHEBI:18420"/>
    </cofactor>
</comment>
<dbReference type="Proteomes" id="UP000014977">
    <property type="component" value="Unassembled WGS sequence"/>
</dbReference>
<dbReference type="GO" id="GO:0043571">
    <property type="term" value="P:maintenance of CRISPR repeat elements"/>
    <property type="evidence" value="ECO:0007669"/>
    <property type="project" value="UniProtKB-UniRule"/>
</dbReference>
<comment type="function">
    <text evidence="9">CRISPR (clustered regularly interspaced short palindromic repeat), is an adaptive immune system that provides protection against mobile genetic elements (viruses, transposable elements and conjugative plasmids). CRISPR clusters contain sequences complementary to antecedent mobile elements and target invading nucleic acids. CRISPR clusters are transcribed and processed into CRISPR RNA (crRNA). Functions as a ssRNA-specific endoribonuclease. Involved in the integration of spacer DNA into the CRISPR cassette.</text>
</comment>
<sequence>MFYLVCFDIVDDKTRRRAVKIIGEYGCRVQKSVFECPGLGEKRFLTLRNRLEEVIDNLWDTVRFYRLCSACLKETEFVGIGEPPRDDSARIV</sequence>
<feature type="binding site" evidence="9">
    <location>
        <position position="8"/>
    </location>
    <ligand>
        <name>Mg(2+)</name>
        <dbReference type="ChEBI" id="CHEBI:18420"/>
        <note>catalytic</note>
    </ligand>
</feature>
<keyword evidence="7 9" id="KW-0460">Magnesium</keyword>
<dbReference type="PANTHER" id="PTHR34405">
    <property type="entry name" value="CRISPR-ASSOCIATED ENDORIBONUCLEASE CAS2"/>
    <property type="match status" value="1"/>
</dbReference>
<evidence type="ECO:0000256" key="9">
    <source>
        <dbReference type="HAMAP-Rule" id="MF_01471"/>
    </source>
</evidence>
<name>S7TM81_DESML</name>
<protein>
    <recommendedName>
        <fullName evidence="9">CRISPR-associated endoribonuclease Cas2</fullName>
        <ecNumber evidence="9">3.1.-.-</ecNumber>
    </recommendedName>
</protein>
<evidence type="ECO:0000256" key="1">
    <source>
        <dbReference type="ARBA" id="ARBA00001946"/>
    </source>
</evidence>
<dbReference type="Gene3D" id="3.30.70.240">
    <property type="match status" value="1"/>
</dbReference>
<keyword evidence="8 9" id="KW-0051">Antiviral defense</keyword>
<keyword evidence="6 9" id="KW-0378">Hydrolase</keyword>
<comment type="similarity">
    <text evidence="2 9 10">Belongs to the CRISPR-associated endoribonuclease Cas2 protein family.</text>
</comment>
<evidence type="ECO:0000256" key="5">
    <source>
        <dbReference type="ARBA" id="ARBA00022759"/>
    </source>
</evidence>
<reference evidence="11 12" key="1">
    <citation type="journal article" date="2013" name="Genome Announc.">
        <title>Draft genome sequences for three mercury-methylating, sulfate-reducing bacteria.</title>
        <authorList>
            <person name="Brown S.D."/>
            <person name="Hurt R.A.Jr."/>
            <person name="Gilmour C.C."/>
            <person name="Elias D.A."/>
        </authorList>
    </citation>
    <scope>NUCLEOTIDE SEQUENCE [LARGE SCALE GENOMIC DNA]</scope>
    <source>
        <strain evidence="11 12">DSM 2059</strain>
    </source>
</reference>
<dbReference type="OrthoDB" id="9798176at2"/>
<dbReference type="GO" id="GO:0046872">
    <property type="term" value="F:metal ion binding"/>
    <property type="evidence" value="ECO:0007669"/>
    <property type="project" value="UniProtKB-UniRule"/>
</dbReference>
<evidence type="ECO:0000256" key="8">
    <source>
        <dbReference type="ARBA" id="ARBA00023118"/>
    </source>
</evidence>
<dbReference type="EMBL" id="ATHJ01000097">
    <property type="protein sequence ID" value="EPR37810.1"/>
    <property type="molecule type" value="Genomic_DNA"/>
</dbReference>
<evidence type="ECO:0000256" key="4">
    <source>
        <dbReference type="ARBA" id="ARBA00022723"/>
    </source>
</evidence>
<dbReference type="PANTHER" id="PTHR34405:SF3">
    <property type="entry name" value="CRISPR-ASSOCIATED ENDORIBONUCLEASE CAS2 3"/>
    <property type="match status" value="1"/>
</dbReference>
<accession>S7TM81</accession>
<dbReference type="GO" id="GO:0051607">
    <property type="term" value="P:defense response to virus"/>
    <property type="evidence" value="ECO:0007669"/>
    <property type="project" value="UniProtKB-UniRule"/>
</dbReference>
<keyword evidence="5 9" id="KW-0255">Endonuclease</keyword>
<evidence type="ECO:0000256" key="2">
    <source>
        <dbReference type="ARBA" id="ARBA00009959"/>
    </source>
</evidence>
<dbReference type="GO" id="GO:0004521">
    <property type="term" value="F:RNA endonuclease activity"/>
    <property type="evidence" value="ECO:0007669"/>
    <property type="project" value="UniProtKB-UniRule"/>
</dbReference>
<evidence type="ECO:0000256" key="6">
    <source>
        <dbReference type="ARBA" id="ARBA00022801"/>
    </source>
</evidence>
<evidence type="ECO:0000313" key="12">
    <source>
        <dbReference type="Proteomes" id="UP000014977"/>
    </source>
</evidence>
<keyword evidence="4 9" id="KW-0479">Metal-binding</keyword>
<evidence type="ECO:0000256" key="10">
    <source>
        <dbReference type="PIRNR" id="PIRNR032582"/>
    </source>
</evidence>
<comment type="subunit">
    <text evidence="9">Homodimer, forms a heterotetramer with a Cas1 homodimer.</text>
</comment>
<keyword evidence="12" id="KW-1185">Reference proteome</keyword>
<dbReference type="eggNOG" id="COG1343">
    <property type="taxonomic scope" value="Bacteria"/>
</dbReference>
<comment type="caution">
    <text evidence="11">The sequence shown here is derived from an EMBL/GenBank/DDBJ whole genome shotgun (WGS) entry which is preliminary data.</text>
</comment>
<gene>
    <name evidence="9" type="primary">cas2</name>
    <name evidence="11" type="ORF">dsmv_2952</name>
</gene>
<dbReference type="GO" id="GO:0016787">
    <property type="term" value="F:hydrolase activity"/>
    <property type="evidence" value="ECO:0007669"/>
    <property type="project" value="UniProtKB-KW"/>
</dbReference>
<organism evidence="11 12">
    <name type="scientific">Desulfococcus multivorans DSM 2059</name>
    <dbReference type="NCBI Taxonomy" id="1121405"/>
    <lineage>
        <taxon>Bacteria</taxon>
        <taxon>Pseudomonadati</taxon>
        <taxon>Thermodesulfobacteriota</taxon>
        <taxon>Desulfobacteria</taxon>
        <taxon>Desulfobacterales</taxon>
        <taxon>Desulfococcaceae</taxon>
        <taxon>Desulfococcus</taxon>
    </lineage>
</organism>
<dbReference type="AlphaFoldDB" id="S7TM81"/>
<dbReference type="Pfam" id="PF09827">
    <property type="entry name" value="CRISPR_Cas2"/>
    <property type="match status" value="1"/>
</dbReference>
<dbReference type="EC" id="3.1.-.-" evidence="9"/>
<dbReference type="RefSeq" id="WP_020878019.1">
    <property type="nucleotide sequence ID" value="NZ_ATHJ01000097.1"/>
</dbReference>
<proteinExistence type="inferred from homology"/>
<evidence type="ECO:0000256" key="3">
    <source>
        <dbReference type="ARBA" id="ARBA00022722"/>
    </source>
</evidence>
<evidence type="ECO:0000256" key="7">
    <source>
        <dbReference type="ARBA" id="ARBA00022842"/>
    </source>
</evidence>
<dbReference type="CDD" id="cd09725">
    <property type="entry name" value="Cas2_I_II_III"/>
    <property type="match status" value="1"/>
</dbReference>
<dbReference type="NCBIfam" id="TIGR01573">
    <property type="entry name" value="cas2"/>
    <property type="match status" value="1"/>
</dbReference>
<dbReference type="InterPro" id="IPR021127">
    <property type="entry name" value="CRISPR_associated_Cas2"/>
</dbReference>
<evidence type="ECO:0000313" key="11">
    <source>
        <dbReference type="EMBL" id="EPR37810.1"/>
    </source>
</evidence>
<dbReference type="STRING" id="897.B2D07_13040"/>
<dbReference type="HAMAP" id="MF_01471">
    <property type="entry name" value="Cas2"/>
    <property type="match status" value="1"/>
</dbReference>
<dbReference type="PIRSF" id="PIRSF032582">
    <property type="entry name" value="Cas2"/>
    <property type="match status" value="1"/>
</dbReference>
<keyword evidence="3 9" id="KW-0540">Nuclease</keyword>